<name>A0ABD3PGN6_9STRA</name>
<evidence type="ECO:0000313" key="4">
    <source>
        <dbReference type="Proteomes" id="UP001530400"/>
    </source>
</evidence>
<feature type="signal peptide" evidence="2">
    <location>
        <begin position="1"/>
        <end position="24"/>
    </location>
</feature>
<evidence type="ECO:0000256" key="2">
    <source>
        <dbReference type="SAM" id="SignalP"/>
    </source>
</evidence>
<keyword evidence="2" id="KW-0732">Signal</keyword>
<sequence>MPTPNRSCVCILLSTIACQTYVHSFTSPSVTSIQQRTSKPRHQSTSKKVIDAEFTHSKNKHSNDDDEDEDEKEMTLIEYSQRQDPEWKDMPIAFCDLQSNTYIDCNLAFYVRGEDGEEYCLGVPCEQPIVVAVEVDGAAEDTAVTNLATVLPINPDDTDVPGCYKVDEDQKKEIFEIAARALSDEYGEQIRLKKTPRVLTTTGDLDAAVGDWKDVLLNSSNDGKSRMRSPDIEEALKILDEDEEEGEKYFDMIMRRDLGDDYEKLLEEEDDSLDGFDEDLLKLFDVNAEDLEDGDMEEFLKFMNDSLGEEGVDDSKTFDELLRELKPSAALRLFSFVGPENKQFTILKPLRPLLLVGKEDPDDYTRRILLSEDEKRKVLPELERVCREKLEEAGFFLSGSNTGG</sequence>
<dbReference type="PROSITE" id="PS51257">
    <property type="entry name" value="PROKAR_LIPOPROTEIN"/>
    <property type="match status" value="1"/>
</dbReference>
<evidence type="ECO:0000256" key="1">
    <source>
        <dbReference type="SAM" id="MobiDB-lite"/>
    </source>
</evidence>
<dbReference type="AlphaFoldDB" id="A0ABD3PGN6"/>
<reference evidence="3 4" key="1">
    <citation type="submission" date="2024-10" db="EMBL/GenBank/DDBJ databases">
        <title>Updated reference genomes for cyclostephanoid diatoms.</title>
        <authorList>
            <person name="Roberts W.R."/>
            <person name="Alverson A.J."/>
        </authorList>
    </citation>
    <scope>NUCLEOTIDE SEQUENCE [LARGE SCALE GENOMIC DNA]</scope>
    <source>
        <strain evidence="3 4">AJA010-31</strain>
    </source>
</reference>
<dbReference type="Proteomes" id="UP001530400">
    <property type="component" value="Unassembled WGS sequence"/>
</dbReference>
<protein>
    <submittedName>
        <fullName evidence="3">Uncharacterized protein</fullName>
    </submittedName>
</protein>
<dbReference type="EMBL" id="JALLPJ020000632">
    <property type="protein sequence ID" value="KAL3786887.1"/>
    <property type="molecule type" value="Genomic_DNA"/>
</dbReference>
<feature type="chain" id="PRO_5044853682" evidence="2">
    <location>
        <begin position="25"/>
        <end position="404"/>
    </location>
</feature>
<gene>
    <name evidence="3" type="ORF">ACHAWO_008007</name>
</gene>
<accession>A0ABD3PGN6</accession>
<feature type="region of interest" description="Disordered" evidence="1">
    <location>
        <begin position="32"/>
        <end position="72"/>
    </location>
</feature>
<keyword evidence="4" id="KW-1185">Reference proteome</keyword>
<comment type="caution">
    <text evidence="3">The sequence shown here is derived from an EMBL/GenBank/DDBJ whole genome shotgun (WGS) entry which is preliminary data.</text>
</comment>
<evidence type="ECO:0000313" key="3">
    <source>
        <dbReference type="EMBL" id="KAL3786887.1"/>
    </source>
</evidence>
<proteinExistence type="predicted"/>
<organism evidence="3 4">
    <name type="scientific">Cyclotella atomus</name>
    <dbReference type="NCBI Taxonomy" id="382360"/>
    <lineage>
        <taxon>Eukaryota</taxon>
        <taxon>Sar</taxon>
        <taxon>Stramenopiles</taxon>
        <taxon>Ochrophyta</taxon>
        <taxon>Bacillariophyta</taxon>
        <taxon>Coscinodiscophyceae</taxon>
        <taxon>Thalassiosirophycidae</taxon>
        <taxon>Stephanodiscales</taxon>
        <taxon>Stephanodiscaceae</taxon>
        <taxon>Cyclotella</taxon>
    </lineage>
</organism>